<reference evidence="1" key="1">
    <citation type="submission" date="2024-01" db="EMBL/GenBank/DDBJ databases">
        <authorList>
            <person name="Webb A."/>
        </authorList>
    </citation>
    <scope>NUCLEOTIDE SEQUENCE</scope>
    <source>
        <strain evidence="1">Pm1</strain>
    </source>
</reference>
<evidence type="ECO:0000313" key="1">
    <source>
        <dbReference type="EMBL" id="CAK7943743.1"/>
    </source>
</evidence>
<name>A0AAV1VCI4_9STRA</name>
<organism evidence="1 2">
    <name type="scientific">Peronospora matthiolae</name>
    <dbReference type="NCBI Taxonomy" id="2874970"/>
    <lineage>
        <taxon>Eukaryota</taxon>
        <taxon>Sar</taxon>
        <taxon>Stramenopiles</taxon>
        <taxon>Oomycota</taxon>
        <taxon>Peronosporomycetes</taxon>
        <taxon>Peronosporales</taxon>
        <taxon>Peronosporaceae</taxon>
        <taxon>Peronospora</taxon>
    </lineage>
</organism>
<accession>A0AAV1VCI4</accession>
<sequence>MREIFRVDEVFDAVRLVLRHENRRQLRRGVSHDAVEDLLLSAARSVDDSD</sequence>
<gene>
    <name evidence="1" type="ORF">PM001_LOCUS28893</name>
</gene>
<proteinExistence type="predicted"/>
<evidence type="ECO:0000313" key="2">
    <source>
        <dbReference type="Proteomes" id="UP001162060"/>
    </source>
</evidence>
<dbReference type="AlphaFoldDB" id="A0AAV1VCI4"/>
<dbReference type="EMBL" id="CAKLBY020000304">
    <property type="protein sequence ID" value="CAK7943743.1"/>
    <property type="molecule type" value="Genomic_DNA"/>
</dbReference>
<dbReference type="Proteomes" id="UP001162060">
    <property type="component" value="Unassembled WGS sequence"/>
</dbReference>
<protein>
    <submittedName>
        <fullName evidence="1">Uncharacterized protein</fullName>
    </submittedName>
</protein>
<comment type="caution">
    <text evidence="1">The sequence shown here is derived from an EMBL/GenBank/DDBJ whole genome shotgun (WGS) entry which is preliminary data.</text>
</comment>